<evidence type="ECO:0000256" key="1">
    <source>
        <dbReference type="SAM" id="MobiDB-lite"/>
    </source>
</evidence>
<organism evidence="2 3">
    <name type="scientific">Pan troglodytes</name>
    <name type="common">Chimpanzee</name>
    <dbReference type="NCBI Taxonomy" id="9598"/>
    <lineage>
        <taxon>Eukaryota</taxon>
        <taxon>Metazoa</taxon>
        <taxon>Chordata</taxon>
        <taxon>Craniata</taxon>
        <taxon>Vertebrata</taxon>
        <taxon>Euteleostomi</taxon>
        <taxon>Mammalia</taxon>
        <taxon>Eutheria</taxon>
        <taxon>Euarchontoglires</taxon>
        <taxon>Primates</taxon>
        <taxon>Haplorrhini</taxon>
        <taxon>Catarrhini</taxon>
        <taxon>Hominidae</taxon>
        <taxon>Pan</taxon>
    </lineage>
</organism>
<dbReference type="Ensembl" id="ENSPTRT00000090673.1">
    <property type="protein sequence ID" value="ENSPTRP00000085302.1"/>
    <property type="gene ID" value="ENSPTRG00000045459.1"/>
</dbReference>
<feature type="region of interest" description="Disordered" evidence="1">
    <location>
        <begin position="127"/>
        <end position="148"/>
    </location>
</feature>
<dbReference type="Bgee" id="ENSPTRG00000045459">
    <property type="expression patterns" value="Expressed in lung and 22 other cell types or tissues"/>
</dbReference>
<feature type="compositionally biased region" description="Polar residues" evidence="1">
    <location>
        <begin position="130"/>
        <end position="148"/>
    </location>
</feature>
<name>A0A2I3T7Y3_PANTR</name>
<dbReference type="OMA" id="SMRCSIS"/>
<dbReference type="AlphaFoldDB" id="A0A2I3T7Y3"/>
<dbReference type="Proteomes" id="UP000002277">
    <property type="component" value="Chromosome 10"/>
</dbReference>
<reference evidence="2" key="2">
    <citation type="submission" date="2025-08" db="UniProtKB">
        <authorList>
            <consortium name="Ensembl"/>
        </authorList>
    </citation>
    <scope>IDENTIFICATION</scope>
</reference>
<proteinExistence type="predicted"/>
<reference evidence="2" key="3">
    <citation type="submission" date="2025-09" db="UniProtKB">
        <authorList>
            <consortium name="Ensembl"/>
        </authorList>
    </citation>
    <scope>IDENTIFICATION</scope>
</reference>
<dbReference type="GeneTree" id="ENSGT00910000147296"/>
<dbReference type="EMBL" id="AACZ04051144">
    <property type="status" value="NOT_ANNOTATED_CDS"/>
    <property type="molecule type" value="Genomic_DNA"/>
</dbReference>
<dbReference type="InParanoid" id="A0A2I3T7Y3"/>
<protein>
    <submittedName>
        <fullName evidence="2">Uncharacterized protein</fullName>
    </submittedName>
</protein>
<evidence type="ECO:0000313" key="2">
    <source>
        <dbReference type="Ensembl" id="ENSPTRP00000085302.1"/>
    </source>
</evidence>
<evidence type="ECO:0000313" key="3">
    <source>
        <dbReference type="Proteomes" id="UP000002277"/>
    </source>
</evidence>
<accession>A0A2I3T7Y3</accession>
<reference evidence="2 3" key="1">
    <citation type="journal article" date="2005" name="Nature">
        <title>Initial sequence of the chimpanzee genome and comparison with the human genome.</title>
        <authorList>
            <consortium name="Chimpanzee sequencing and analysis consortium"/>
        </authorList>
    </citation>
    <scope>NUCLEOTIDE SEQUENCE [LARGE SCALE GENOMIC DNA]</scope>
</reference>
<keyword evidence="3" id="KW-1185">Reference proteome</keyword>
<sequence length="148" mass="16160">MGTWWHRETQLATFSATLLTQLHPTLLTQVHPLLLSFPQRTGSRAWWVFATLGASSAAPHLSLFSPKLVFLTIIVVGGGQMLKVEADLEKETHGVTVAKDSWKRNSITSSLATARLPRPWHSQRLCAEPSLSTSSGPASCSEVSAVRQ</sequence>